<accession>A0A558DIP9</accession>
<evidence type="ECO:0000313" key="1">
    <source>
        <dbReference type="EMBL" id="TVT60875.1"/>
    </source>
</evidence>
<dbReference type="Pfam" id="PF09965">
    <property type="entry name" value="DUF2199"/>
    <property type="match status" value="1"/>
</dbReference>
<dbReference type="OrthoDB" id="4404538at2"/>
<evidence type="ECO:0000313" key="2">
    <source>
        <dbReference type="Proteomes" id="UP000320011"/>
    </source>
</evidence>
<keyword evidence="2" id="KW-1185">Reference proteome</keyword>
<dbReference type="Proteomes" id="UP000320011">
    <property type="component" value="Unassembled WGS sequence"/>
</dbReference>
<organism evidence="1 2">
    <name type="scientific">Amycolatopsis rhizosphaerae</name>
    <dbReference type="NCBI Taxonomy" id="2053003"/>
    <lineage>
        <taxon>Bacteria</taxon>
        <taxon>Bacillati</taxon>
        <taxon>Actinomycetota</taxon>
        <taxon>Actinomycetes</taxon>
        <taxon>Pseudonocardiales</taxon>
        <taxon>Pseudonocardiaceae</taxon>
        <taxon>Amycolatopsis</taxon>
    </lineage>
</organism>
<protein>
    <submittedName>
        <fullName evidence="1">DUF2199 domain-containing protein</fullName>
    </submittedName>
</protein>
<gene>
    <name evidence="1" type="ORF">FNH05_03940</name>
</gene>
<sequence length="170" mass="19205">MANYCARRRCPSSATPVSPARVLACPQPRLRSRDVSRAFPVQSVRRGACGPPLSYGTRAPAYWRDDLASQPGNLLTADQCVIANEHFFVRARIVLPIVDSPETFEWSVWVSLSPGNYQRACDLWNDPARVNEPPYFGWPVMVRVLVDHGPRDDEGHIADDRNRPVQERCF</sequence>
<dbReference type="EMBL" id="VJWX01000019">
    <property type="protein sequence ID" value="TVT60875.1"/>
    <property type="molecule type" value="Genomic_DNA"/>
</dbReference>
<dbReference type="AlphaFoldDB" id="A0A558DIP9"/>
<reference evidence="1 2" key="1">
    <citation type="submission" date="2019-07" db="EMBL/GenBank/DDBJ databases">
        <authorList>
            <person name="Duangmal K."/>
            <person name="Teo W.F.A."/>
        </authorList>
    </citation>
    <scope>NUCLEOTIDE SEQUENCE [LARGE SCALE GENOMIC DNA]</scope>
    <source>
        <strain evidence="1 2">TBRC 6029</strain>
    </source>
</reference>
<reference evidence="1 2" key="2">
    <citation type="submission" date="2019-08" db="EMBL/GenBank/DDBJ databases">
        <title>Amycolatopsis acidicola sp. nov., isolated from peat swamp forest soil.</title>
        <authorList>
            <person name="Srisuk N."/>
        </authorList>
    </citation>
    <scope>NUCLEOTIDE SEQUENCE [LARGE SCALE GENOMIC DNA]</scope>
    <source>
        <strain evidence="1 2">TBRC 6029</strain>
    </source>
</reference>
<dbReference type="InterPro" id="IPR018697">
    <property type="entry name" value="DUF2199"/>
</dbReference>
<proteinExistence type="predicted"/>
<name>A0A558DIP9_9PSEU</name>
<comment type="caution">
    <text evidence="1">The sequence shown here is derived from an EMBL/GenBank/DDBJ whole genome shotgun (WGS) entry which is preliminary data.</text>
</comment>